<dbReference type="InterPro" id="IPR010272">
    <property type="entry name" value="T6SS_TssF"/>
</dbReference>
<dbReference type="PANTHER" id="PTHR35370">
    <property type="entry name" value="CYTOPLASMIC PROTEIN-RELATED-RELATED"/>
    <property type="match status" value="1"/>
</dbReference>
<evidence type="ECO:0000313" key="2">
    <source>
        <dbReference type="Proteomes" id="UP000562492"/>
    </source>
</evidence>
<dbReference type="EMBL" id="JACHKZ010000019">
    <property type="protein sequence ID" value="MBB6578804.1"/>
    <property type="molecule type" value="Genomic_DNA"/>
</dbReference>
<evidence type="ECO:0000313" key="1">
    <source>
        <dbReference type="EMBL" id="MBB6578804.1"/>
    </source>
</evidence>
<accession>A0ABR6RI04</accession>
<sequence length="622" mass="70057">MDPRLLDYYNRELSYMRELGQEFAQEHPKIAGRLGIKGTDIADPFVERLLEGFALLTGRIQLKMDAEFPRFSQRLLELIYPHYLAPTPSMGIVRMHPGKADSGITGPFLVPRHTLLRAPISPGQVTACQFRTAHDVELLPLAIQQAWIEGKSSDVRIPHSTKKVASSLHLSFASVDNRPIGKIGFDKLPVYIGGPLERALFMLELICGRRVGAALHWSEAGKERQAWLSPEQIAGMGFDAEEALIPYGAQGFSGYRLLQEFFACPDRYRFFNIKGLDPLLRRISDTQFRLVLHFDRPATELEKLIDQHSFHLFCTPIVNLFPKRGDRIDVSMAHFEHHLLADRTRPLDYEVYSVSAIHGFSAENTEIQTFLPIYETLGALQEADSQAYFSLRREPRKLSEVAKRHGPRTGYIGSEVFAQLVDRQDTPYPQTLNRIAPDMLCTNRDLALLISTSGERNFQLAVSAPVKQVELVTNLTRPTPAIAEMRATWRLLSHLQLNYQTLTDSSPEEGAKVMRELLNLYALLSHQDGIQQADSVSSMRVSPMHVRAPQPGPILFGRGVDIQLVIDQSKFGGSSPWLFGAVLERFLSRHVSINCATRLKMDTLQHGSFASWPTRMGLRPNA</sequence>
<organism evidence="1 2">
    <name type="scientific">Comamonas odontotermitis</name>
    <dbReference type="NCBI Taxonomy" id="379895"/>
    <lineage>
        <taxon>Bacteria</taxon>
        <taxon>Pseudomonadati</taxon>
        <taxon>Pseudomonadota</taxon>
        <taxon>Betaproteobacteria</taxon>
        <taxon>Burkholderiales</taxon>
        <taxon>Comamonadaceae</taxon>
        <taxon>Comamonas</taxon>
    </lineage>
</organism>
<reference evidence="1 2" key="1">
    <citation type="submission" date="2020-08" db="EMBL/GenBank/DDBJ databases">
        <title>Functional genomics of gut bacteria from endangered species of beetles.</title>
        <authorList>
            <person name="Carlos-Shanley C."/>
        </authorList>
    </citation>
    <scope>NUCLEOTIDE SEQUENCE [LARGE SCALE GENOMIC DNA]</scope>
    <source>
        <strain evidence="1 2">S00124</strain>
    </source>
</reference>
<name>A0ABR6RI04_9BURK</name>
<dbReference type="RefSeq" id="WP_184709678.1">
    <property type="nucleotide sequence ID" value="NZ_JACHKZ010000019.1"/>
</dbReference>
<dbReference type="Proteomes" id="UP000562492">
    <property type="component" value="Unassembled WGS sequence"/>
</dbReference>
<dbReference type="Pfam" id="PF05947">
    <property type="entry name" value="T6SS_TssF"/>
    <property type="match status" value="1"/>
</dbReference>
<keyword evidence="2" id="KW-1185">Reference proteome</keyword>
<dbReference type="PIRSF" id="PIRSF028304">
    <property type="entry name" value="UCP028304"/>
    <property type="match status" value="1"/>
</dbReference>
<protein>
    <submittedName>
        <fullName evidence="1">Type VI secretion system protein ImpG</fullName>
    </submittedName>
</protein>
<dbReference type="NCBIfam" id="TIGR03359">
    <property type="entry name" value="VI_chp_6"/>
    <property type="match status" value="1"/>
</dbReference>
<proteinExistence type="predicted"/>
<comment type="caution">
    <text evidence="1">The sequence shown here is derived from an EMBL/GenBank/DDBJ whole genome shotgun (WGS) entry which is preliminary data.</text>
</comment>
<dbReference type="PANTHER" id="PTHR35370:SF1">
    <property type="entry name" value="TYPE VI SECRETION SYSTEM COMPONENT TSSF1"/>
    <property type="match status" value="1"/>
</dbReference>
<gene>
    <name evidence="1" type="ORF">HNP33_002906</name>
</gene>